<gene>
    <name evidence="3" type="ORF">SAMN02745126_06364</name>
</gene>
<dbReference type="InterPro" id="IPR052336">
    <property type="entry name" value="MlaD_Phospholipid_Transporter"/>
</dbReference>
<dbReference type="EMBL" id="FUWJ01000019">
    <property type="protein sequence ID" value="SKA40486.1"/>
    <property type="molecule type" value="Genomic_DNA"/>
</dbReference>
<protein>
    <submittedName>
        <fullName evidence="3">Paraquat-inducible protein B</fullName>
    </submittedName>
</protein>
<keyword evidence="4" id="KW-1185">Reference proteome</keyword>
<name>A0A1T4TJ22_9HYPH</name>
<evidence type="ECO:0000313" key="4">
    <source>
        <dbReference type="Proteomes" id="UP000190092"/>
    </source>
</evidence>
<keyword evidence="1" id="KW-0472">Membrane</keyword>
<dbReference type="Pfam" id="PF02470">
    <property type="entry name" value="MlaD"/>
    <property type="match status" value="1"/>
</dbReference>
<feature type="transmembrane region" description="Helical" evidence="1">
    <location>
        <begin position="6"/>
        <end position="27"/>
    </location>
</feature>
<reference evidence="4" key="1">
    <citation type="submission" date="2017-02" db="EMBL/GenBank/DDBJ databases">
        <authorList>
            <person name="Varghese N."/>
            <person name="Submissions S."/>
        </authorList>
    </citation>
    <scope>NUCLEOTIDE SEQUENCE [LARGE SCALE GENOMIC DNA]</scope>
    <source>
        <strain evidence="4">ATCC 27094</strain>
    </source>
</reference>
<sequence length="323" mass="34925">MTTRPAVVGTFVVGAFVLGILLILFFGGMRLFAKTSSVVTFFDESVAGLEPGAPVTFHGVRVGSVKSISVRFSTEHILSAQVPVLLELQEDSVVWDGRRLSDAPAEYDRLISAGLRAQLAMQSFVTGQLRVEMDFRPNTPVNLVGLDLGIPELPTLPSEIGQMRNKLEGLDLQQLAHSAQAAFISVTRLADHVNTVIDPLMDSGGQALRAFSRTMETTDEAVRNLQGEATKALRDFDALAGEAHRQLGLRGGELSHTLASADRAARQAEALLSNLNNLTERRSPLRENLESTVRDLSSAASALRGFAETVERDPNVLLLGRGR</sequence>
<dbReference type="STRING" id="225324.SAMN02745126_06364"/>
<dbReference type="RefSeq" id="WP_085938098.1">
    <property type="nucleotide sequence ID" value="NZ_FUWJ01000019.1"/>
</dbReference>
<dbReference type="PANTHER" id="PTHR33371">
    <property type="entry name" value="INTERMEMBRANE PHOSPHOLIPID TRANSPORT SYSTEM BINDING PROTEIN MLAD-RELATED"/>
    <property type="match status" value="1"/>
</dbReference>
<evidence type="ECO:0000259" key="2">
    <source>
        <dbReference type="Pfam" id="PF02470"/>
    </source>
</evidence>
<dbReference type="OrthoDB" id="9806984at2"/>
<dbReference type="Proteomes" id="UP000190092">
    <property type="component" value="Unassembled WGS sequence"/>
</dbReference>
<evidence type="ECO:0000256" key="1">
    <source>
        <dbReference type="SAM" id="Phobius"/>
    </source>
</evidence>
<organism evidence="3 4">
    <name type="scientific">Enhydrobacter aerosaccus</name>
    <dbReference type="NCBI Taxonomy" id="225324"/>
    <lineage>
        <taxon>Bacteria</taxon>
        <taxon>Pseudomonadati</taxon>
        <taxon>Pseudomonadota</taxon>
        <taxon>Alphaproteobacteria</taxon>
        <taxon>Hyphomicrobiales</taxon>
        <taxon>Enhydrobacter</taxon>
    </lineage>
</organism>
<dbReference type="PANTHER" id="PTHR33371:SF4">
    <property type="entry name" value="INTERMEMBRANE PHOSPHOLIPID TRANSPORT SYSTEM BINDING PROTEIN MLAD"/>
    <property type="match status" value="1"/>
</dbReference>
<evidence type="ECO:0000313" key="3">
    <source>
        <dbReference type="EMBL" id="SKA40486.1"/>
    </source>
</evidence>
<keyword evidence="1" id="KW-1133">Transmembrane helix</keyword>
<proteinExistence type="predicted"/>
<feature type="domain" description="Mce/MlaD" evidence="2">
    <location>
        <begin position="37"/>
        <end position="134"/>
    </location>
</feature>
<dbReference type="InterPro" id="IPR003399">
    <property type="entry name" value="Mce/MlaD"/>
</dbReference>
<accession>A0A1T4TJ22</accession>
<dbReference type="AlphaFoldDB" id="A0A1T4TJ22"/>
<keyword evidence="1" id="KW-0812">Transmembrane</keyword>